<accession>A0A6P2CSB7</accession>
<dbReference type="Pfam" id="PF13489">
    <property type="entry name" value="Methyltransf_23"/>
    <property type="match status" value="1"/>
</dbReference>
<dbReference type="PANTHER" id="PTHR43861:SF6">
    <property type="entry name" value="METHYLTRANSFERASE TYPE 11"/>
    <property type="match status" value="1"/>
</dbReference>
<dbReference type="EMBL" id="LR593886">
    <property type="protein sequence ID" value="VTR91988.1"/>
    <property type="molecule type" value="Genomic_DNA"/>
</dbReference>
<dbReference type="GO" id="GO:0008168">
    <property type="term" value="F:methyltransferase activity"/>
    <property type="evidence" value="ECO:0007669"/>
    <property type="project" value="UniProtKB-KW"/>
</dbReference>
<dbReference type="Gene3D" id="3.40.50.150">
    <property type="entry name" value="Vaccinia Virus protein VP39"/>
    <property type="match status" value="1"/>
</dbReference>
<keyword evidence="1" id="KW-0489">Methyltransferase</keyword>
<dbReference type="PANTHER" id="PTHR43861">
    <property type="entry name" value="TRANS-ACONITATE 2-METHYLTRANSFERASE-RELATED"/>
    <property type="match status" value="1"/>
</dbReference>
<evidence type="ECO:0000313" key="1">
    <source>
        <dbReference type="EMBL" id="VTR91988.1"/>
    </source>
</evidence>
<name>A0A6P2CSB7_9BACT</name>
<reference evidence="1 2" key="1">
    <citation type="submission" date="2019-05" db="EMBL/GenBank/DDBJ databases">
        <authorList>
            <consortium name="Science for Life Laboratories"/>
        </authorList>
    </citation>
    <scope>NUCLEOTIDE SEQUENCE [LARGE SCALE GENOMIC DNA]</scope>
    <source>
        <strain evidence="1">Soil9</strain>
    </source>
</reference>
<keyword evidence="2" id="KW-1185">Reference proteome</keyword>
<protein>
    <recommendedName>
        <fullName evidence="3">Methyltransferase type 11 domain-containing protein</fullName>
    </recommendedName>
</protein>
<dbReference type="KEGG" id="gms:SOIL9_57260"/>
<dbReference type="AlphaFoldDB" id="A0A6P2CSB7"/>
<dbReference type="GO" id="GO:0032259">
    <property type="term" value="P:methylation"/>
    <property type="evidence" value="ECO:0007669"/>
    <property type="project" value="UniProtKB-KW"/>
</dbReference>
<dbReference type="RefSeq" id="WP_162666914.1">
    <property type="nucleotide sequence ID" value="NZ_LR593886.1"/>
</dbReference>
<gene>
    <name evidence="1" type="ORF">SOIL9_57260</name>
</gene>
<keyword evidence="1" id="KW-0808">Transferase</keyword>
<sequence>MLNRSSLAPLPAGAEVRNTVPSVAWEETPCPLCGTDAGAPVLEAPDPLPAAGTGLVFAVVRCASCGLTYTNPRPTERTMAGFYPIDYQPHRRPRKIRQSRRARPFWARLSGRPCAERRGVLPWPGPGRLLDFGCGAGSFLKTMADQGWQVTGLDASVGAVEQAREQLGLAALVGTLPHADLQPGSFDVVTMWHSLEHVHKPLSLLREAFRLLVPGGKLIIATPNIDSLPYKLFGHSWFGLDLPRHLTHFTPITLTTMLQSAGFRPEPVRHLRHSDWLRSSARLADRNGRSGLFTKLLRWKPTARLAAWLCYVTSASDCIVCVAERPA</sequence>
<evidence type="ECO:0000313" key="2">
    <source>
        <dbReference type="Proteomes" id="UP000464178"/>
    </source>
</evidence>
<dbReference type="CDD" id="cd02440">
    <property type="entry name" value="AdoMet_MTases"/>
    <property type="match status" value="1"/>
</dbReference>
<evidence type="ECO:0008006" key="3">
    <source>
        <dbReference type="Google" id="ProtNLM"/>
    </source>
</evidence>
<dbReference type="InterPro" id="IPR029063">
    <property type="entry name" value="SAM-dependent_MTases_sf"/>
</dbReference>
<proteinExistence type="predicted"/>
<dbReference type="SUPFAM" id="SSF53335">
    <property type="entry name" value="S-adenosyl-L-methionine-dependent methyltransferases"/>
    <property type="match status" value="1"/>
</dbReference>
<dbReference type="Proteomes" id="UP000464178">
    <property type="component" value="Chromosome"/>
</dbReference>
<organism evidence="1 2">
    <name type="scientific">Gemmata massiliana</name>
    <dbReference type="NCBI Taxonomy" id="1210884"/>
    <lineage>
        <taxon>Bacteria</taxon>
        <taxon>Pseudomonadati</taxon>
        <taxon>Planctomycetota</taxon>
        <taxon>Planctomycetia</taxon>
        <taxon>Gemmatales</taxon>
        <taxon>Gemmataceae</taxon>
        <taxon>Gemmata</taxon>
    </lineage>
</organism>